<evidence type="ECO:0000313" key="2">
    <source>
        <dbReference type="EMBL" id="KAL3635974.1"/>
    </source>
</evidence>
<name>A0ABD3D3V8_9LAMI</name>
<evidence type="ECO:0000259" key="1">
    <source>
        <dbReference type="Pfam" id="PF23156"/>
    </source>
</evidence>
<dbReference type="InterPro" id="IPR055482">
    <property type="entry name" value="DUF7054"/>
</dbReference>
<comment type="caution">
    <text evidence="2">The sequence shown here is derived from an EMBL/GenBank/DDBJ whole genome shotgun (WGS) entry which is preliminary data.</text>
</comment>
<keyword evidence="3" id="KW-1185">Reference proteome</keyword>
<dbReference type="PANTHER" id="PTHR33270:SF18">
    <property type="entry name" value="OS02G0324700 PROTEIN"/>
    <property type="match status" value="1"/>
</dbReference>
<organism evidence="2 3">
    <name type="scientific">Castilleja foliolosa</name>
    <dbReference type="NCBI Taxonomy" id="1961234"/>
    <lineage>
        <taxon>Eukaryota</taxon>
        <taxon>Viridiplantae</taxon>
        <taxon>Streptophyta</taxon>
        <taxon>Embryophyta</taxon>
        <taxon>Tracheophyta</taxon>
        <taxon>Spermatophyta</taxon>
        <taxon>Magnoliopsida</taxon>
        <taxon>eudicotyledons</taxon>
        <taxon>Gunneridae</taxon>
        <taxon>Pentapetalae</taxon>
        <taxon>asterids</taxon>
        <taxon>lamiids</taxon>
        <taxon>Lamiales</taxon>
        <taxon>Orobanchaceae</taxon>
        <taxon>Pedicularideae</taxon>
        <taxon>Castillejinae</taxon>
        <taxon>Castilleja</taxon>
    </lineage>
</organism>
<reference evidence="3" key="1">
    <citation type="journal article" date="2024" name="IScience">
        <title>Strigolactones Initiate the Formation of Haustorium-like Structures in Castilleja.</title>
        <authorList>
            <person name="Buerger M."/>
            <person name="Peterson D."/>
            <person name="Chory J."/>
        </authorList>
    </citation>
    <scope>NUCLEOTIDE SEQUENCE [LARGE SCALE GENOMIC DNA]</scope>
</reference>
<proteinExistence type="predicted"/>
<evidence type="ECO:0000313" key="3">
    <source>
        <dbReference type="Proteomes" id="UP001632038"/>
    </source>
</evidence>
<dbReference type="InterPro" id="IPR040358">
    <property type="entry name" value="At4g22758-like"/>
</dbReference>
<gene>
    <name evidence="2" type="ORF">CASFOL_020521</name>
</gene>
<dbReference type="PANTHER" id="PTHR33270">
    <property type="entry name" value="BNAC05G50380D PROTEIN"/>
    <property type="match status" value="1"/>
</dbReference>
<dbReference type="Proteomes" id="UP001632038">
    <property type="component" value="Unassembled WGS sequence"/>
</dbReference>
<sequence>MLLKQKKNQPLKGNRFLISITVLGSAGPIRFVVNEDELVSAVIDTALKLYAREGRLPILGSDINNFILYCPIAGTEALCPWNTIGSIGVRNFVLCKKRKTEKSAEDEKPNIALSRKGSGSWRAWFHKSLTMKISSH</sequence>
<protein>
    <recommendedName>
        <fullName evidence="1">DUF7054 domain-containing protein</fullName>
    </recommendedName>
</protein>
<dbReference type="Pfam" id="PF23156">
    <property type="entry name" value="DUF7054"/>
    <property type="match status" value="1"/>
</dbReference>
<dbReference type="AlphaFoldDB" id="A0ABD3D3V8"/>
<feature type="domain" description="DUF7054" evidence="1">
    <location>
        <begin position="13"/>
        <end position="95"/>
    </location>
</feature>
<dbReference type="EMBL" id="JAVIJP010000027">
    <property type="protein sequence ID" value="KAL3635974.1"/>
    <property type="molecule type" value="Genomic_DNA"/>
</dbReference>
<accession>A0ABD3D3V8</accession>